<sequence>MSSGYSPWIYRKFLYHIPGLFKKCPEGNYHPRWRNRICFCVDNCDLMDLKTGKKYVSLEKYERLWLEKYPPPTIKRRY</sequence>
<reference evidence="1" key="1">
    <citation type="submission" date="2020-03" db="EMBL/GenBank/DDBJ databases">
        <title>The deep terrestrial virosphere.</title>
        <authorList>
            <person name="Holmfeldt K."/>
            <person name="Nilsson E."/>
            <person name="Simone D."/>
            <person name="Lopez-Fernandez M."/>
            <person name="Wu X."/>
            <person name="de Brujin I."/>
            <person name="Lundin D."/>
            <person name="Andersson A."/>
            <person name="Bertilsson S."/>
            <person name="Dopson M."/>
        </authorList>
    </citation>
    <scope>NUCLEOTIDE SEQUENCE</scope>
    <source>
        <strain evidence="1">MM415A03754</strain>
        <strain evidence="2">MM415B03321</strain>
    </source>
</reference>
<name>A0A6M3JJW4_9ZZZZ</name>
<accession>A0A6M3JJW4</accession>
<dbReference type="AlphaFoldDB" id="A0A6M3JJW4"/>
<gene>
    <name evidence="1" type="ORF">MM415A03754_0004</name>
    <name evidence="2" type="ORF">MM415B03321_0014</name>
</gene>
<protein>
    <submittedName>
        <fullName evidence="1">Uncharacterized protein</fullName>
    </submittedName>
</protein>
<proteinExistence type="predicted"/>
<organism evidence="1">
    <name type="scientific">viral metagenome</name>
    <dbReference type="NCBI Taxonomy" id="1070528"/>
    <lineage>
        <taxon>unclassified sequences</taxon>
        <taxon>metagenomes</taxon>
        <taxon>organismal metagenomes</taxon>
    </lineage>
</organism>
<dbReference type="EMBL" id="MT142997">
    <property type="protein sequence ID" value="QJA91580.1"/>
    <property type="molecule type" value="Genomic_DNA"/>
</dbReference>
<evidence type="ECO:0000313" key="1">
    <source>
        <dbReference type="EMBL" id="QJA70394.1"/>
    </source>
</evidence>
<evidence type="ECO:0000313" key="2">
    <source>
        <dbReference type="EMBL" id="QJA91580.1"/>
    </source>
</evidence>
<dbReference type="EMBL" id="MT141789">
    <property type="protein sequence ID" value="QJA70394.1"/>
    <property type="molecule type" value="Genomic_DNA"/>
</dbReference>